<dbReference type="GeneID" id="39582954"/>
<proteinExistence type="predicted"/>
<sequence length="136" mass="15560">MVASSHAVARKFIYPLRSWHEQKQSSKSDQNSPRITGTTYFQFLRPTRLVTTRRAQLFSVACACACVFAFAFACYYRRWPARTSSSRPQSTEIDNTALDPTRLEQVDHNNDARADNRDKILTISSLPGHSQYRLTV</sequence>
<keyword evidence="1" id="KW-1133">Transmembrane helix</keyword>
<dbReference type="EMBL" id="ML119060">
    <property type="protein sequence ID" value="ROT35758.1"/>
    <property type="molecule type" value="Genomic_DNA"/>
</dbReference>
<dbReference type="RefSeq" id="XP_028463564.1">
    <property type="nucleotide sequence ID" value="XM_028614476.1"/>
</dbReference>
<keyword evidence="3" id="KW-1185">Reference proteome</keyword>
<evidence type="ECO:0000313" key="2">
    <source>
        <dbReference type="EMBL" id="ROT35758.1"/>
    </source>
</evidence>
<keyword evidence="1" id="KW-0472">Membrane</keyword>
<evidence type="ECO:0000313" key="3">
    <source>
        <dbReference type="Proteomes" id="UP000272025"/>
    </source>
</evidence>
<gene>
    <name evidence="2" type="ORF">SODALDRAFT_362588</name>
</gene>
<protein>
    <submittedName>
        <fullName evidence="2">Uncharacterized protein</fullName>
    </submittedName>
</protein>
<organism evidence="2 3">
    <name type="scientific">Sodiomyces alkalinus (strain CBS 110278 / VKM F-3762 / F11)</name>
    <name type="common">Alkaliphilic filamentous fungus</name>
    <dbReference type="NCBI Taxonomy" id="1314773"/>
    <lineage>
        <taxon>Eukaryota</taxon>
        <taxon>Fungi</taxon>
        <taxon>Dikarya</taxon>
        <taxon>Ascomycota</taxon>
        <taxon>Pezizomycotina</taxon>
        <taxon>Sordariomycetes</taxon>
        <taxon>Hypocreomycetidae</taxon>
        <taxon>Glomerellales</taxon>
        <taxon>Plectosphaerellaceae</taxon>
        <taxon>Sodiomyces</taxon>
    </lineage>
</organism>
<keyword evidence="1" id="KW-0812">Transmembrane</keyword>
<feature type="transmembrane region" description="Helical" evidence="1">
    <location>
        <begin position="55"/>
        <end position="76"/>
    </location>
</feature>
<accession>A0A3N2PMK8</accession>
<name>A0A3N2PMK8_SODAK</name>
<evidence type="ECO:0000256" key="1">
    <source>
        <dbReference type="SAM" id="Phobius"/>
    </source>
</evidence>
<reference evidence="2 3" key="1">
    <citation type="journal article" date="2018" name="Mol. Ecol.">
        <title>The obligate alkalophilic soda-lake fungus Sodiomyces alkalinus has shifted to a protein diet.</title>
        <authorList>
            <person name="Grum-Grzhimaylo A.A."/>
            <person name="Falkoski D.L."/>
            <person name="van den Heuvel J."/>
            <person name="Valero-Jimenez C.A."/>
            <person name="Min B."/>
            <person name="Choi I.G."/>
            <person name="Lipzen A."/>
            <person name="Daum C.G."/>
            <person name="Aanen D.K."/>
            <person name="Tsang A."/>
            <person name="Henrissat B."/>
            <person name="Bilanenko E.N."/>
            <person name="de Vries R.P."/>
            <person name="van Kan J.A.L."/>
            <person name="Grigoriev I.V."/>
            <person name="Debets A.J.M."/>
        </authorList>
    </citation>
    <scope>NUCLEOTIDE SEQUENCE [LARGE SCALE GENOMIC DNA]</scope>
    <source>
        <strain evidence="2 3">F11</strain>
    </source>
</reference>
<dbReference type="AlphaFoldDB" id="A0A3N2PMK8"/>
<dbReference type="Proteomes" id="UP000272025">
    <property type="component" value="Unassembled WGS sequence"/>
</dbReference>